<organism evidence="3 4">
    <name type="scientific">Toxocara canis</name>
    <name type="common">Canine roundworm</name>
    <dbReference type="NCBI Taxonomy" id="6265"/>
    <lineage>
        <taxon>Eukaryota</taxon>
        <taxon>Metazoa</taxon>
        <taxon>Ecdysozoa</taxon>
        <taxon>Nematoda</taxon>
        <taxon>Chromadorea</taxon>
        <taxon>Rhabditida</taxon>
        <taxon>Spirurina</taxon>
        <taxon>Ascaridomorpha</taxon>
        <taxon>Ascaridoidea</taxon>
        <taxon>Toxocaridae</taxon>
        <taxon>Toxocara</taxon>
    </lineage>
</organism>
<reference evidence="2 3" key="2">
    <citation type="submission" date="2018-11" db="EMBL/GenBank/DDBJ databases">
        <authorList>
            <consortium name="Pathogen Informatics"/>
        </authorList>
    </citation>
    <scope>NUCLEOTIDE SEQUENCE [LARGE SCALE GENOMIC DNA]</scope>
</reference>
<proteinExistence type="predicted"/>
<gene>
    <name evidence="2" type="ORF">TCNE_LOCUS3970</name>
</gene>
<dbReference type="Proteomes" id="UP000050794">
    <property type="component" value="Unassembled WGS sequence"/>
</dbReference>
<sequence>MVTIFFDPSVFMWGHVGPQAKLVHDAEYYAALVELCVTGVLYAAVVVRLALQVTFIDKSLRFFLT</sequence>
<feature type="transmembrane region" description="Helical" evidence="1">
    <location>
        <begin position="28"/>
        <end position="51"/>
    </location>
</feature>
<keyword evidence="1" id="KW-1133">Transmembrane helix</keyword>
<accession>A0A183U650</accession>
<dbReference type="EMBL" id="UYWY01005833">
    <property type="protein sequence ID" value="VDM29687.1"/>
    <property type="molecule type" value="Genomic_DNA"/>
</dbReference>
<evidence type="ECO:0000313" key="2">
    <source>
        <dbReference type="EMBL" id="VDM29687.1"/>
    </source>
</evidence>
<keyword evidence="3" id="KW-1185">Reference proteome</keyword>
<protein>
    <submittedName>
        <fullName evidence="4">Transmembrane protein</fullName>
    </submittedName>
</protein>
<evidence type="ECO:0000256" key="1">
    <source>
        <dbReference type="SAM" id="Phobius"/>
    </source>
</evidence>
<keyword evidence="1" id="KW-0472">Membrane</keyword>
<evidence type="ECO:0000313" key="4">
    <source>
        <dbReference type="WBParaSite" id="TCNE_0000397001-mRNA-1"/>
    </source>
</evidence>
<name>A0A183U650_TOXCA</name>
<dbReference type="AlphaFoldDB" id="A0A183U650"/>
<keyword evidence="1" id="KW-0812">Transmembrane</keyword>
<dbReference type="WBParaSite" id="TCNE_0000397001-mRNA-1">
    <property type="protein sequence ID" value="TCNE_0000397001-mRNA-1"/>
    <property type="gene ID" value="TCNE_0000397001"/>
</dbReference>
<evidence type="ECO:0000313" key="3">
    <source>
        <dbReference type="Proteomes" id="UP000050794"/>
    </source>
</evidence>
<reference evidence="4" key="1">
    <citation type="submission" date="2016-06" db="UniProtKB">
        <authorList>
            <consortium name="WormBaseParasite"/>
        </authorList>
    </citation>
    <scope>IDENTIFICATION</scope>
</reference>